<dbReference type="PANTHER" id="PTHR47505:SF1">
    <property type="entry name" value="DNA UTILIZATION PROTEIN YHGH"/>
    <property type="match status" value="1"/>
</dbReference>
<comment type="caution">
    <text evidence="3">The sequence shown here is derived from an EMBL/GenBank/DDBJ whole genome shotgun (WGS) entry which is preliminary data.</text>
</comment>
<dbReference type="Gene3D" id="3.40.50.2020">
    <property type="match status" value="1"/>
</dbReference>
<name>A0A840DN74_9MICO</name>
<dbReference type="InterPro" id="IPR051910">
    <property type="entry name" value="ComF/GntX_DNA_util-trans"/>
</dbReference>
<accession>A0A840DN74</accession>
<reference evidence="3" key="1">
    <citation type="submission" date="2020-08" db="EMBL/GenBank/DDBJ databases">
        <title>Sequencing the genomes of 1000 actinobacteria strains.</title>
        <authorList>
            <person name="Klenk H.-P."/>
        </authorList>
    </citation>
    <scope>NUCLEOTIDE SEQUENCE [LARGE SCALE GENOMIC DNA]</scope>
    <source>
        <strain evidence="3">DSM 27064</strain>
    </source>
</reference>
<dbReference type="PANTHER" id="PTHR47505">
    <property type="entry name" value="DNA UTILIZATION PROTEIN YHGH"/>
    <property type="match status" value="1"/>
</dbReference>
<dbReference type="InterPro" id="IPR000836">
    <property type="entry name" value="PRTase_dom"/>
</dbReference>
<dbReference type="Pfam" id="PF00156">
    <property type="entry name" value="Pribosyltran"/>
    <property type="match status" value="1"/>
</dbReference>
<dbReference type="AlphaFoldDB" id="A0A840DN74"/>
<organism evidence="3 4">
    <name type="scientific">Canibacter oris</name>
    <dbReference type="NCBI Taxonomy" id="1365628"/>
    <lineage>
        <taxon>Bacteria</taxon>
        <taxon>Bacillati</taxon>
        <taxon>Actinomycetota</taxon>
        <taxon>Actinomycetes</taxon>
        <taxon>Micrococcales</taxon>
        <taxon>Microbacteriaceae</taxon>
        <taxon>Canibacter</taxon>
    </lineage>
</organism>
<evidence type="ECO:0000313" key="3">
    <source>
        <dbReference type="EMBL" id="MBB4071498.1"/>
    </source>
</evidence>
<evidence type="ECO:0000313" key="4">
    <source>
        <dbReference type="Proteomes" id="UP000571183"/>
    </source>
</evidence>
<feature type="domain" description="Phosphoribosyltransferase" evidence="2">
    <location>
        <begin position="178"/>
        <end position="235"/>
    </location>
</feature>
<sequence>MSTLKMSYLAVALQLLSQCRSFVLPAQCCCCGRHGLSLCAGCKRRLHALPAAPLRTLLPTPAGPPLRVYSAAVYSGAPQKLLVHFKHGDTPQHAALLAPPLRRTLVTALQELTRQAPRKAEFVVVPLPSRTSRVRQRGYDHLTLLLQRAGLNPARLVPALRATAGRQGQVGLSAAARRANAALLTLRGRDTPRLRGKQIILVDDVCTTGASLLAAQQTLHQAGFTVAAAVTLCVALRRDNPPPAKPSCLTPLSQ</sequence>
<comment type="similarity">
    <text evidence="1">Belongs to the ComF/GntX family.</text>
</comment>
<keyword evidence="3" id="KW-0328">Glycosyltransferase</keyword>
<keyword evidence="3" id="KW-0808">Transferase</keyword>
<dbReference type="SUPFAM" id="SSF53271">
    <property type="entry name" value="PRTase-like"/>
    <property type="match status" value="1"/>
</dbReference>
<gene>
    <name evidence="3" type="ORF">F5897_000802</name>
</gene>
<keyword evidence="4" id="KW-1185">Reference proteome</keyword>
<evidence type="ECO:0000259" key="2">
    <source>
        <dbReference type="Pfam" id="PF00156"/>
    </source>
</evidence>
<dbReference type="CDD" id="cd06223">
    <property type="entry name" value="PRTases_typeI"/>
    <property type="match status" value="1"/>
</dbReference>
<evidence type="ECO:0000256" key="1">
    <source>
        <dbReference type="ARBA" id="ARBA00008007"/>
    </source>
</evidence>
<protein>
    <submittedName>
        <fullName evidence="3">Putative amidophosphoribosyltransferase</fullName>
    </submittedName>
</protein>
<proteinExistence type="inferred from homology"/>
<dbReference type="InterPro" id="IPR029057">
    <property type="entry name" value="PRTase-like"/>
</dbReference>
<dbReference type="RefSeq" id="WP_124824814.1">
    <property type="nucleotide sequence ID" value="NZ_JACIFD010000006.1"/>
</dbReference>
<dbReference type="GO" id="GO:0016757">
    <property type="term" value="F:glycosyltransferase activity"/>
    <property type="evidence" value="ECO:0007669"/>
    <property type="project" value="UniProtKB-KW"/>
</dbReference>
<dbReference type="Proteomes" id="UP000571183">
    <property type="component" value="Unassembled WGS sequence"/>
</dbReference>
<dbReference type="EMBL" id="JACIFD010000006">
    <property type="protein sequence ID" value="MBB4071498.1"/>
    <property type="molecule type" value="Genomic_DNA"/>
</dbReference>